<name>A0A6G9Z3V8_9NOCA</name>
<dbReference type="AlphaFoldDB" id="A0A6G9Z3V8"/>
<reference evidence="1 2" key="1">
    <citation type="journal article" date="2019" name="ACS Chem. Biol.">
        <title>Identification and Mobilization of a Cryptic Antibiotic Biosynthesis Gene Locus from a Human-Pathogenic Nocardia Isolate.</title>
        <authorList>
            <person name="Herisse M."/>
            <person name="Ishida K."/>
            <person name="Porter J.L."/>
            <person name="Howden B."/>
            <person name="Hertweck C."/>
            <person name="Stinear T.P."/>
            <person name="Pidot S.J."/>
        </authorList>
    </citation>
    <scope>NUCLEOTIDE SEQUENCE [LARGE SCALE GENOMIC DNA]</scope>
    <source>
        <strain evidence="1 2">AUSMDU00012715</strain>
    </source>
</reference>
<sequence length="201" mass="21809">MSVPRSGSTMIEGRVLHTTSTAPKITFRSGPGDPLATAVHNAASRKHRITYADKSVIWVESEATDPTVITRGDGTAIGTVLRADTSTAVASTGGTLCHFIPHPDTPRTPDLFRLLLLDRSGNKIGRLEIIRTPAGWAMGYHGEHARDTTLWWDRTGPPLPVPILGTRLVMNRPIDRVERDVLLAACVDMAIGLQPYVAVMK</sequence>
<proteinExistence type="predicted"/>
<dbReference type="EMBL" id="CP046173">
    <property type="protein sequence ID" value="QIS20027.1"/>
    <property type="molecule type" value="Genomic_DNA"/>
</dbReference>
<organism evidence="1 2">
    <name type="scientific">Nocardia terpenica</name>
    <dbReference type="NCBI Taxonomy" id="455432"/>
    <lineage>
        <taxon>Bacteria</taxon>
        <taxon>Bacillati</taxon>
        <taxon>Actinomycetota</taxon>
        <taxon>Actinomycetes</taxon>
        <taxon>Mycobacteriales</taxon>
        <taxon>Nocardiaceae</taxon>
        <taxon>Nocardia</taxon>
    </lineage>
</organism>
<dbReference type="RefSeq" id="WP_167487387.1">
    <property type="nucleotide sequence ID" value="NZ_CP046173.1"/>
</dbReference>
<evidence type="ECO:0000313" key="2">
    <source>
        <dbReference type="Proteomes" id="UP000500953"/>
    </source>
</evidence>
<protein>
    <submittedName>
        <fullName evidence="1">Uncharacterized protein</fullName>
    </submittedName>
</protein>
<accession>A0A6G9Z3V8</accession>
<gene>
    <name evidence="1" type="ORF">F6W96_18740</name>
</gene>
<evidence type="ECO:0000313" key="1">
    <source>
        <dbReference type="EMBL" id="QIS20027.1"/>
    </source>
</evidence>
<dbReference type="Proteomes" id="UP000500953">
    <property type="component" value="Chromosome"/>
</dbReference>